<reference evidence="3" key="1">
    <citation type="journal article" date="2019" name="bioRxiv">
        <title>Genomics, evolutionary history and diagnostics of the Alternaria alternata species group including apple and Asian pear pathotypes.</title>
        <authorList>
            <person name="Armitage A.D."/>
            <person name="Cockerton H.M."/>
            <person name="Sreenivasaprasad S."/>
            <person name="Woodhall J.W."/>
            <person name="Lane C.R."/>
            <person name="Harrison R.J."/>
            <person name="Clarkson J.P."/>
        </authorList>
    </citation>
    <scope>NUCLEOTIDE SEQUENCE [LARGE SCALE GENOMIC DNA]</scope>
    <source>
        <strain evidence="3">RGR 97.0016</strain>
    </source>
</reference>
<dbReference type="OrthoDB" id="3695192at2759"/>
<accession>A0A4Q4SMR3</accession>
<evidence type="ECO:0000313" key="3">
    <source>
        <dbReference type="Proteomes" id="UP000293823"/>
    </source>
</evidence>
<dbReference type="EMBL" id="PEJP01000005">
    <property type="protein sequence ID" value="RYO72104.1"/>
    <property type="molecule type" value="Genomic_DNA"/>
</dbReference>
<comment type="caution">
    <text evidence="2">The sequence shown here is derived from an EMBL/GenBank/DDBJ whole genome shotgun (WGS) entry which is preliminary data.</text>
</comment>
<dbReference type="Proteomes" id="UP000293823">
    <property type="component" value="Unassembled WGS sequence"/>
</dbReference>
<feature type="chain" id="PRO_5020183933" description="LysM domain-containing protein" evidence="1">
    <location>
        <begin position="18"/>
        <end position="161"/>
    </location>
</feature>
<keyword evidence="3" id="KW-1185">Reference proteome</keyword>
<name>A0A4Q4SMR3_9PLEO</name>
<sequence length="161" mass="17653">MKFSTFATLISLSVVLAAVLDTRQECSQNDCYRAVWRDGGLPRTIQAGQDCKDFLTTSVIWNPITTLTVITRTTSTTTTPCLPTLTPTATSLIALPTWSEENKLWIRQVQPTDWSTTTVFGSQPSYATQDCNPQAYSSACECANITTAIVTYLGTVSRLLN</sequence>
<gene>
    <name evidence="2" type="ORF">AA0113_g1600</name>
</gene>
<feature type="signal peptide" evidence="1">
    <location>
        <begin position="1"/>
        <end position="17"/>
    </location>
</feature>
<evidence type="ECO:0008006" key="4">
    <source>
        <dbReference type="Google" id="ProtNLM"/>
    </source>
</evidence>
<organism evidence="2 3">
    <name type="scientific">Alternaria arborescens</name>
    <dbReference type="NCBI Taxonomy" id="156630"/>
    <lineage>
        <taxon>Eukaryota</taxon>
        <taxon>Fungi</taxon>
        <taxon>Dikarya</taxon>
        <taxon>Ascomycota</taxon>
        <taxon>Pezizomycotina</taxon>
        <taxon>Dothideomycetes</taxon>
        <taxon>Pleosporomycetidae</taxon>
        <taxon>Pleosporales</taxon>
        <taxon>Pleosporineae</taxon>
        <taxon>Pleosporaceae</taxon>
        <taxon>Alternaria</taxon>
        <taxon>Alternaria sect. Alternaria</taxon>
    </lineage>
</organism>
<evidence type="ECO:0000313" key="2">
    <source>
        <dbReference type="EMBL" id="RYO72104.1"/>
    </source>
</evidence>
<keyword evidence="1" id="KW-0732">Signal</keyword>
<proteinExistence type="predicted"/>
<dbReference type="AlphaFoldDB" id="A0A4Q4SMR3"/>
<evidence type="ECO:0000256" key="1">
    <source>
        <dbReference type="SAM" id="SignalP"/>
    </source>
</evidence>
<protein>
    <recommendedName>
        <fullName evidence="4">LysM domain-containing protein</fullName>
    </recommendedName>
</protein>